<proteinExistence type="predicted"/>
<dbReference type="OrthoDB" id="2246127at2759"/>
<comment type="caution">
    <text evidence="2">The sequence shown here is derived from an EMBL/GenBank/DDBJ whole genome shotgun (WGS) entry which is preliminary data.</text>
</comment>
<organism evidence="2 3">
    <name type="scientific">Candolleomyces aberdarensis</name>
    <dbReference type="NCBI Taxonomy" id="2316362"/>
    <lineage>
        <taxon>Eukaryota</taxon>
        <taxon>Fungi</taxon>
        <taxon>Dikarya</taxon>
        <taxon>Basidiomycota</taxon>
        <taxon>Agaricomycotina</taxon>
        <taxon>Agaricomycetes</taxon>
        <taxon>Agaricomycetidae</taxon>
        <taxon>Agaricales</taxon>
        <taxon>Agaricineae</taxon>
        <taxon>Psathyrellaceae</taxon>
        <taxon>Candolleomyces</taxon>
    </lineage>
</organism>
<name>A0A4Q2D970_9AGAR</name>
<protein>
    <submittedName>
        <fullName evidence="2">Uncharacterized protein</fullName>
    </submittedName>
</protein>
<dbReference type="AlphaFoldDB" id="A0A4Q2D970"/>
<keyword evidence="3" id="KW-1185">Reference proteome</keyword>
<reference evidence="2 3" key="1">
    <citation type="submission" date="2019-01" db="EMBL/GenBank/DDBJ databases">
        <title>Draft genome sequence of Psathyrella aberdarensis IHI B618.</title>
        <authorList>
            <person name="Buettner E."/>
            <person name="Kellner H."/>
        </authorList>
    </citation>
    <scope>NUCLEOTIDE SEQUENCE [LARGE SCALE GENOMIC DNA]</scope>
    <source>
        <strain evidence="2 3">IHI B618</strain>
    </source>
</reference>
<feature type="compositionally biased region" description="Acidic residues" evidence="1">
    <location>
        <begin position="334"/>
        <end position="349"/>
    </location>
</feature>
<dbReference type="Proteomes" id="UP000290288">
    <property type="component" value="Unassembled WGS sequence"/>
</dbReference>
<dbReference type="PANTHER" id="PTHR31912">
    <property type="entry name" value="IP13529P"/>
    <property type="match status" value="1"/>
</dbReference>
<dbReference type="EMBL" id="SDEE01000640">
    <property type="protein sequence ID" value="RXW14825.1"/>
    <property type="molecule type" value="Genomic_DNA"/>
</dbReference>
<sequence>MQQLYGVESIPNHGALGHRFYVNNLAQIIAQEMSNPAVRPHLSFMPEDAGQRLSEARQAARWLHELPPELTTPSARIGGKDYFTFEPALLTNSRVAVPVRWFTRENQLFAQCWKMQVVQTHGGPAWQAVISPLYTVSASEFLRPYPELQQDMLARPDAYNIPLASKMHSVYDPNRAICWRWTYSSEAGNPWRVRGGGARVMAFPIWLYCDDTSGNLSKKWNAHNSFLFTPAGLSRSESQKEYNVHFLCTSNTATPLEMLDGIVKQIEEAQLNVIWAWDCHLKEAVLVFPVVLALLGDNPMQSELASHIGLRGRLFCRACWVERGKVFGSRPSGDDDDSEVGEAEDDDESVTGNVSDTGSDSNMPPPSPSPSACEPSPVQQSSASPAQKPQSRKRTCQVIIDTVDTISQAIHNFIRARRPRNKEETRAKLRSYFEDAKFIGMKTEIGKAQTKSGIKDRFQLHFLEQIFDSYKGRRSAQEKEIALKAKLVSLPQEADEMINPVWRVQGLDAHSDTPVEILHVVLLGFVKYFWRDVIKNQLKNKQVKKDLLATRLSCLDVSGLGLSPLAGHTLVQYAGSLVGRDFRAIAQVAPFVLQDLVTPECYETWKSLSKLVPLLWQPQITNLDAYLISLQYEIEQFLVRAARWTAAWFHKPKFHILVHIPDHIRRFGPAILFATEQFESFNAVIRAKSIHSNRQAPS</sequence>
<dbReference type="STRING" id="2316362.A0A4Q2D970"/>
<accession>A0A4Q2D970</accession>
<evidence type="ECO:0000256" key="1">
    <source>
        <dbReference type="SAM" id="MobiDB-lite"/>
    </source>
</evidence>
<dbReference type="PANTHER" id="PTHR31912:SF34">
    <property type="entry name" value="NOTOCHORD-RELATED PROTEIN"/>
    <property type="match status" value="1"/>
</dbReference>
<evidence type="ECO:0000313" key="3">
    <source>
        <dbReference type="Proteomes" id="UP000290288"/>
    </source>
</evidence>
<gene>
    <name evidence="2" type="ORF">EST38_g11033</name>
</gene>
<evidence type="ECO:0000313" key="2">
    <source>
        <dbReference type="EMBL" id="RXW14825.1"/>
    </source>
</evidence>
<feature type="compositionally biased region" description="Low complexity" evidence="1">
    <location>
        <begin position="370"/>
        <end position="389"/>
    </location>
</feature>
<feature type="region of interest" description="Disordered" evidence="1">
    <location>
        <begin position="328"/>
        <end position="394"/>
    </location>
</feature>